<dbReference type="OrthoDB" id="8828485at2"/>
<dbReference type="InterPro" id="IPR025202">
    <property type="entry name" value="PLD-like_dom"/>
</dbReference>
<dbReference type="Proteomes" id="UP000251571">
    <property type="component" value="Unassembled WGS sequence"/>
</dbReference>
<evidence type="ECO:0000256" key="2">
    <source>
        <dbReference type="ARBA" id="ARBA00004613"/>
    </source>
</evidence>
<dbReference type="PROSITE" id="PS50035">
    <property type="entry name" value="PLD"/>
    <property type="match status" value="2"/>
</dbReference>
<dbReference type="SMART" id="SM00155">
    <property type="entry name" value="PLDc"/>
    <property type="match status" value="2"/>
</dbReference>
<dbReference type="PANTHER" id="PTHR21248">
    <property type="entry name" value="CARDIOLIPIN SYNTHASE"/>
    <property type="match status" value="1"/>
</dbReference>
<keyword evidence="4" id="KW-0964">Secreted</keyword>
<accession>A0A2Y9A314</accession>
<evidence type="ECO:0000313" key="8">
    <source>
        <dbReference type="EMBL" id="SSA38595.1"/>
    </source>
</evidence>
<dbReference type="EMBL" id="QGDJ01000001">
    <property type="protein sequence ID" value="PWJ22317.1"/>
    <property type="molecule type" value="Genomic_DNA"/>
</dbReference>
<comment type="subcellular location">
    <subcellularLocation>
        <location evidence="2">Secreted</location>
    </subcellularLocation>
</comment>
<dbReference type="Pfam" id="PF13091">
    <property type="entry name" value="PLDc_2"/>
    <property type="match status" value="1"/>
</dbReference>
<organism evidence="8 10">
    <name type="scientific">Jannaschia seohaensis</name>
    <dbReference type="NCBI Taxonomy" id="475081"/>
    <lineage>
        <taxon>Bacteria</taxon>
        <taxon>Pseudomonadati</taxon>
        <taxon>Pseudomonadota</taxon>
        <taxon>Alphaproteobacteria</taxon>
        <taxon>Rhodobacterales</taxon>
        <taxon>Roseobacteraceae</taxon>
        <taxon>Jannaschia</taxon>
    </lineage>
</organism>
<evidence type="ECO:0000256" key="1">
    <source>
        <dbReference type="ARBA" id="ARBA00003145"/>
    </source>
</evidence>
<gene>
    <name evidence="7" type="ORF">BCF38_101728</name>
    <name evidence="8" type="ORF">SAMN05421539_101728</name>
</gene>
<keyword evidence="9" id="KW-1185">Reference proteome</keyword>
<evidence type="ECO:0000313" key="10">
    <source>
        <dbReference type="Proteomes" id="UP000251571"/>
    </source>
</evidence>
<sequence>MAPPADPVPRRSTRLLVTAAEAFPAFEEAVLDAREEIVAGFRIFDLATPLRSPRARAVGRDWFDLLLHVISRGVRFRLVLSDFDPLVGEALHAATWRSLRLAAALRELAPDDAEFEVQAALHPARLAWLARLALWPRVQNMLTRRVAELSEQPPDAREALLRDRPGLKRMVVRDRESLRPRRLRLPELVPVTHHQKVAVIDRRLIYCGGLDLDQRRYDDWGHAQPAEQTWHDVQVICEDPEAAEAARAHLDGFVAVTHRAAKPTPRRAGMLRTLSSRAAGGYRLFAPRKVLTELEQEVLEGIAAARRLIYIETQFLRDRRVAGALARAARARPDLELFLVLPGAPDDVAFLGSRRADARFGEFLQARAVRRLRRAYGQRLFLGAPAQRRAADGTGRDTLHGAPLIYVHAKVCLFDDSRGVVSSANLNGRSLRWDTEFGVPLRGAEEVAASRARLLEHWLGEDDADSSLIAGETCVRAWRALAGRNAGCRPEERRGLLLPYPSGPARRFGRDLPVVPEEMV</sequence>
<dbReference type="EMBL" id="UETC01000001">
    <property type="protein sequence ID" value="SSA38595.1"/>
    <property type="molecule type" value="Genomic_DNA"/>
</dbReference>
<dbReference type="GO" id="GO:0030572">
    <property type="term" value="F:phosphatidyltransferase activity"/>
    <property type="evidence" value="ECO:0007669"/>
    <property type="project" value="UniProtKB-ARBA"/>
</dbReference>
<dbReference type="AlphaFoldDB" id="A0A2Y9A314"/>
<dbReference type="Gene3D" id="3.30.870.10">
    <property type="entry name" value="Endonuclease Chain A"/>
    <property type="match status" value="2"/>
</dbReference>
<dbReference type="SUPFAM" id="SSF56024">
    <property type="entry name" value="Phospholipase D/nuclease"/>
    <property type="match status" value="2"/>
</dbReference>
<dbReference type="InterPro" id="IPR001736">
    <property type="entry name" value="PLipase_D/transphosphatidylase"/>
</dbReference>
<dbReference type="PANTHER" id="PTHR21248:SF22">
    <property type="entry name" value="PHOSPHOLIPASE D"/>
    <property type="match status" value="1"/>
</dbReference>
<evidence type="ECO:0000313" key="9">
    <source>
        <dbReference type="Proteomes" id="UP000245839"/>
    </source>
</evidence>
<dbReference type="GO" id="GO:0005576">
    <property type="term" value="C:extracellular region"/>
    <property type="evidence" value="ECO:0007669"/>
    <property type="project" value="UniProtKB-SubCell"/>
</dbReference>
<evidence type="ECO:0000256" key="5">
    <source>
        <dbReference type="ARBA" id="ARBA00029594"/>
    </source>
</evidence>
<evidence type="ECO:0000259" key="6">
    <source>
        <dbReference type="PROSITE" id="PS50035"/>
    </source>
</evidence>
<evidence type="ECO:0000313" key="7">
    <source>
        <dbReference type="EMBL" id="PWJ22317.1"/>
    </source>
</evidence>
<dbReference type="CDD" id="cd09105">
    <property type="entry name" value="PLDc_vPLD1_2_like_2"/>
    <property type="match status" value="1"/>
</dbReference>
<protein>
    <recommendedName>
        <fullName evidence="3">Phospholipase D</fullName>
    </recommendedName>
    <alternativeName>
        <fullName evidence="5">Choline phosphatase</fullName>
    </alternativeName>
</protein>
<dbReference type="Proteomes" id="UP000245839">
    <property type="component" value="Unassembled WGS sequence"/>
</dbReference>
<name>A0A2Y9A314_9RHOB</name>
<feature type="domain" description="PLD phosphodiesterase" evidence="6">
    <location>
        <begin position="189"/>
        <end position="216"/>
    </location>
</feature>
<reference evidence="8 10" key="1">
    <citation type="submission" date="2016-10" db="EMBL/GenBank/DDBJ databases">
        <authorList>
            <person name="Cai Z."/>
        </authorList>
    </citation>
    <scope>NUCLEOTIDE SEQUENCE [LARGE SCALE GENOMIC DNA]</scope>
    <source>
        <strain evidence="8 10">DSM 25227</strain>
    </source>
</reference>
<dbReference type="GO" id="GO:0032049">
    <property type="term" value="P:cardiolipin biosynthetic process"/>
    <property type="evidence" value="ECO:0007669"/>
    <property type="project" value="UniProtKB-ARBA"/>
</dbReference>
<feature type="domain" description="PLD phosphodiesterase" evidence="6">
    <location>
        <begin position="403"/>
        <end position="430"/>
    </location>
</feature>
<evidence type="ECO:0000256" key="3">
    <source>
        <dbReference type="ARBA" id="ARBA00018392"/>
    </source>
</evidence>
<evidence type="ECO:0000256" key="4">
    <source>
        <dbReference type="ARBA" id="ARBA00022525"/>
    </source>
</evidence>
<comment type="function">
    <text evidence="1">Could be a virulence factor.</text>
</comment>
<reference evidence="7 9" key="2">
    <citation type="submission" date="2018-03" db="EMBL/GenBank/DDBJ databases">
        <title>Genomic Encyclopedia of Archaeal and Bacterial Type Strains, Phase II (KMG-II): from individual species to whole genera.</title>
        <authorList>
            <person name="Goeker M."/>
        </authorList>
    </citation>
    <scope>NUCLEOTIDE SEQUENCE [LARGE SCALE GENOMIC DNA]</scope>
    <source>
        <strain evidence="7 9">DSM 25227</strain>
    </source>
</reference>
<proteinExistence type="predicted"/>